<dbReference type="Gene3D" id="3.40.630.30">
    <property type="match status" value="1"/>
</dbReference>
<gene>
    <name evidence="1" type="ORF">BSIN_4528</name>
</gene>
<reference evidence="1 2" key="1">
    <citation type="submission" date="2017-04" db="EMBL/GenBank/DDBJ databases">
        <authorList>
            <person name="Afonso C.L."/>
            <person name="Miller P.J."/>
            <person name="Scott M.A."/>
            <person name="Spackman E."/>
            <person name="Goraichik I."/>
            <person name="Dimitrov K.M."/>
            <person name="Suarez D.L."/>
            <person name="Swayne D.E."/>
        </authorList>
    </citation>
    <scope>NUCLEOTIDE SEQUENCE [LARGE SCALE GENOMIC DNA]</scope>
    <source>
        <strain evidence="1">LMG 28154</strain>
    </source>
</reference>
<accession>A0A238H8P0</accession>
<name>A0A238H8P0_9BURK</name>
<proteinExistence type="predicted"/>
<protein>
    <recommendedName>
        <fullName evidence="3">GNAT family N-acetyltransferase</fullName>
    </recommendedName>
</protein>
<evidence type="ECO:0008006" key="3">
    <source>
        <dbReference type="Google" id="ProtNLM"/>
    </source>
</evidence>
<sequence length="68" mass="7846">MTDQDNALPSRIEIRPTAETHFDGLWTAIDTVARERLYLAFFQAPPREASYAFYRNIIENDLCQLVAV</sequence>
<dbReference type="AlphaFoldDB" id="A0A238H8P0"/>
<dbReference type="RefSeq" id="WP_058901207.1">
    <property type="nucleotide sequence ID" value="NZ_FXAN01000079.1"/>
</dbReference>
<evidence type="ECO:0000313" key="1">
    <source>
        <dbReference type="EMBL" id="SMG01644.1"/>
    </source>
</evidence>
<dbReference type="Proteomes" id="UP000198460">
    <property type="component" value="Unassembled WGS sequence"/>
</dbReference>
<dbReference type="EMBL" id="FXAN01000079">
    <property type="protein sequence ID" value="SMG01644.1"/>
    <property type="molecule type" value="Genomic_DNA"/>
</dbReference>
<organism evidence="1 2">
    <name type="scientific">Burkholderia singularis</name>
    <dbReference type="NCBI Taxonomy" id="1503053"/>
    <lineage>
        <taxon>Bacteria</taxon>
        <taxon>Pseudomonadati</taxon>
        <taxon>Pseudomonadota</taxon>
        <taxon>Betaproteobacteria</taxon>
        <taxon>Burkholderiales</taxon>
        <taxon>Burkholderiaceae</taxon>
        <taxon>Burkholderia</taxon>
        <taxon>pseudomallei group</taxon>
    </lineage>
</organism>
<evidence type="ECO:0000313" key="2">
    <source>
        <dbReference type="Proteomes" id="UP000198460"/>
    </source>
</evidence>